<feature type="transmembrane region" description="Helical" evidence="2">
    <location>
        <begin position="564"/>
        <end position="581"/>
    </location>
</feature>
<evidence type="ECO:0000256" key="1">
    <source>
        <dbReference type="RuleBase" id="RU369079"/>
    </source>
</evidence>
<name>A0A1G7HU58_9RHOB</name>
<feature type="transmembrane region" description="Helical" evidence="2">
    <location>
        <begin position="306"/>
        <end position="332"/>
    </location>
</feature>
<keyword evidence="2" id="KW-0472">Membrane</keyword>
<dbReference type="InterPro" id="IPR011853">
    <property type="entry name" value="TRAP_DctM-Dct_fused"/>
</dbReference>
<feature type="transmembrane region" description="Helical" evidence="2">
    <location>
        <begin position="446"/>
        <end position="469"/>
    </location>
</feature>
<feature type="transmembrane region" description="Helical" evidence="2">
    <location>
        <begin position="476"/>
        <end position="506"/>
    </location>
</feature>
<dbReference type="PANTHER" id="PTHR43849:SF2">
    <property type="entry name" value="BLL3936 PROTEIN"/>
    <property type="match status" value="1"/>
</dbReference>
<protein>
    <submittedName>
        <fullName evidence="4">TRAP transporter, 4TM/12TM fusion protein</fullName>
    </submittedName>
</protein>
<comment type="function">
    <text evidence="1">Part of the tripartite ATP-independent periplasmic (TRAP) transport system.</text>
</comment>
<gene>
    <name evidence="4" type="ORF">SAMN04488567_3294</name>
</gene>
<dbReference type="STRING" id="521013.SAMN04488567_3294"/>
<sequence length="647" mass="69256">MDMSWDDFRKFIFPHGQRRPGGLLGHAITLVTAGICLLTLYWGFVISPGPYVICFLHLTVLIPIIFLLYPARPTDEPDSHMPTTMDWLLAIVSFLVLGWGLLSADRFETRIPYSGEIRTTDMIAGILAILCVFEATRRTVGLVIVVVGLLFIGYALTGPYWPSVFAHRGSTVVDLVESIYLLQTGMVNFIVVIAATFVFTFITFGVFLQVSGGIRIFTDLAMGIAGHRKGGPAKVAIVSSAMMGTLSGSTISNVVTTGALTIPMMKKSGFKPHEAAAIETCASVGGALTPPMMGAGVLIMSEFTNIPLITLLGFSILPAILYYVSLYSYVDLKSRKAGMKGLSRDQLPRVRDVLRHDGHIFVPIVVLVVLLLLEYTPYLASSACVVSSLLISFFRASTRIGPRKLLVALEGASRATMGITPIATCAAIIYAVIAITGLLVKVTSVILALSGGSILLAVIFIALMSYVLGMGLPVSAAYVLIAALGAPALADLGLPIIAAHMIIFWFSQDSTITPPICMTAIVAARMAGAPPMKTGFQSMLIGKALYLVPLVFAFGNLLDDSMPEMVFDFAVMCGFFLLMPRVTEGYHTRYLTLPERVLLAVAGGLLFWAALGPMATGVYYAAGGLALTLLCHKMITAGRPVSSEARS</sequence>
<keyword evidence="2" id="KW-1133">Transmembrane helix</keyword>
<dbReference type="InterPro" id="IPR010656">
    <property type="entry name" value="DctM"/>
</dbReference>
<accession>A0A1G7HU58</accession>
<dbReference type="RefSeq" id="WP_090113767.1">
    <property type="nucleotide sequence ID" value="NZ_FNAT01000006.1"/>
</dbReference>
<feature type="domain" description="TRAP C4-dicarboxylate transport system permease DctM subunit" evidence="3">
    <location>
        <begin position="127"/>
        <end position="554"/>
    </location>
</feature>
<keyword evidence="1" id="KW-0997">Cell inner membrane</keyword>
<dbReference type="Proteomes" id="UP000198922">
    <property type="component" value="Unassembled WGS sequence"/>
</dbReference>
<dbReference type="OrthoDB" id="9759894at2"/>
<evidence type="ECO:0000259" key="3">
    <source>
        <dbReference type="Pfam" id="PF06808"/>
    </source>
</evidence>
<evidence type="ECO:0000256" key="2">
    <source>
        <dbReference type="SAM" id="Phobius"/>
    </source>
</evidence>
<feature type="transmembrane region" description="Helical" evidence="2">
    <location>
        <begin position="181"/>
        <end position="208"/>
    </location>
</feature>
<feature type="transmembrane region" description="Helical" evidence="2">
    <location>
        <begin position="21"/>
        <end position="44"/>
    </location>
</feature>
<feature type="transmembrane region" description="Helical" evidence="2">
    <location>
        <begin position="540"/>
        <end position="558"/>
    </location>
</feature>
<dbReference type="GO" id="GO:0022857">
    <property type="term" value="F:transmembrane transporter activity"/>
    <property type="evidence" value="ECO:0007669"/>
    <property type="project" value="UniProtKB-UniRule"/>
</dbReference>
<keyword evidence="1" id="KW-1003">Cell membrane</keyword>
<dbReference type="Pfam" id="PF06808">
    <property type="entry name" value="DctM"/>
    <property type="match status" value="1"/>
</dbReference>
<keyword evidence="5" id="KW-1185">Reference proteome</keyword>
<dbReference type="NCBIfam" id="TIGR02123">
    <property type="entry name" value="TRAP_fused"/>
    <property type="match status" value="1"/>
</dbReference>
<feature type="transmembrane region" description="Helical" evidence="2">
    <location>
        <begin position="593"/>
        <end position="611"/>
    </location>
</feature>
<comment type="subcellular location">
    <subcellularLocation>
        <location evidence="1">Cell inner membrane</location>
        <topology evidence="1">Multi-pass membrane protein</topology>
    </subcellularLocation>
</comment>
<dbReference type="PANTHER" id="PTHR43849">
    <property type="entry name" value="BLL3936 PROTEIN"/>
    <property type="match status" value="1"/>
</dbReference>
<reference evidence="5" key="1">
    <citation type="submission" date="2016-10" db="EMBL/GenBank/DDBJ databases">
        <authorList>
            <person name="Varghese N."/>
            <person name="Submissions S."/>
        </authorList>
    </citation>
    <scope>NUCLEOTIDE SEQUENCE [LARGE SCALE GENOMIC DNA]</scope>
    <source>
        <strain evidence="5">DSM 21424</strain>
    </source>
</reference>
<evidence type="ECO:0000313" key="5">
    <source>
        <dbReference type="Proteomes" id="UP000198922"/>
    </source>
</evidence>
<feature type="transmembrane region" description="Helical" evidence="2">
    <location>
        <begin position="83"/>
        <end position="102"/>
    </location>
</feature>
<feature type="transmembrane region" description="Helical" evidence="2">
    <location>
        <begin position="417"/>
        <end position="440"/>
    </location>
</feature>
<feature type="transmembrane region" description="Helical" evidence="2">
    <location>
        <begin position="512"/>
        <end position="528"/>
    </location>
</feature>
<organism evidence="4 5">
    <name type="scientific">Limimaricola pyoseonensis</name>
    <dbReference type="NCBI Taxonomy" id="521013"/>
    <lineage>
        <taxon>Bacteria</taxon>
        <taxon>Pseudomonadati</taxon>
        <taxon>Pseudomonadota</taxon>
        <taxon>Alphaproteobacteria</taxon>
        <taxon>Rhodobacterales</taxon>
        <taxon>Paracoccaceae</taxon>
        <taxon>Limimaricola</taxon>
    </lineage>
</organism>
<feature type="transmembrane region" description="Helical" evidence="2">
    <location>
        <begin position="50"/>
        <end position="71"/>
    </location>
</feature>
<feature type="transmembrane region" description="Helical" evidence="2">
    <location>
        <begin position="353"/>
        <end position="372"/>
    </location>
</feature>
<proteinExistence type="predicted"/>
<feature type="transmembrane region" description="Helical" evidence="2">
    <location>
        <begin position="140"/>
        <end position="161"/>
    </location>
</feature>
<dbReference type="AlphaFoldDB" id="A0A1G7HU58"/>
<dbReference type="GO" id="GO:0005886">
    <property type="term" value="C:plasma membrane"/>
    <property type="evidence" value="ECO:0007669"/>
    <property type="project" value="UniProtKB-SubCell"/>
</dbReference>
<keyword evidence="2" id="KW-0812">Transmembrane</keyword>
<evidence type="ECO:0000313" key="4">
    <source>
        <dbReference type="EMBL" id="SDF03945.1"/>
    </source>
</evidence>
<keyword evidence="1" id="KW-0813">Transport</keyword>
<dbReference type="EMBL" id="FNAT01000006">
    <property type="protein sequence ID" value="SDF03945.1"/>
    <property type="molecule type" value="Genomic_DNA"/>
</dbReference>